<dbReference type="PROSITE" id="PS01275">
    <property type="entry name" value="EFP"/>
    <property type="match status" value="1"/>
</dbReference>
<dbReference type="RefSeq" id="WP_089023323.1">
    <property type="nucleotide sequence ID" value="NZ_NIQC01000009.1"/>
</dbReference>
<accession>A0A226BYE1</accession>
<dbReference type="SMART" id="SM01185">
    <property type="entry name" value="EFP"/>
    <property type="match status" value="1"/>
</dbReference>
<evidence type="ECO:0000256" key="6">
    <source>
        <dbReference type="ARBA" id="ARBA00022917"/>
    </source>
</evidence>
<evidence type="ECO:0000259" key="11">
    <source>
        <dbReference type="SMART" id="SM00841"/>
    </source>
</evidence>
<comment type="pathway">
    <text evidence="2 8">Protein biosynthesis; polypeptide chain elongation.</text>
</comment>
<organism evidence="13 14">
    <name type="scientific">Natranaerobius trueperi</name>
    <dbReference type="NCBI Taxonomy" id="759412"/>
    <lineage>
        <taxon>Bacteria</taxon>
        <taxon>Bacillati</taxon>
        <taxon>Bacillota</taxon>
        <taxon>Clostridia</taxon>
        <taxon>Natranaerobiales</taxon>
        <taxon>Natranaerobiaceae</taxon>
        <taxon>Natranaerobius</taxon>
    </lineage>
</organism>
<dbReference type="AlphaFoldDB" id="A0A226BYE1"/>
<dbReference type="PANTHER" id="PTHR30053:SF12">
    <property type="entry name" value="ELONGATION FACTOR P (EF-P) FAMILY PROTEIN"/>
    <property type="match status" value="1"/>
</dbReference>
<dbReference type="PANTHER" id="PTHR30053">
    <property type="entry name" value="ELONGATION FACTOR P"/>
    <property type="match status" value="1"/>
</dbReference>
<dbReference type="InterPro" id="IPR014722">
    <property type="entry name" value="Rib_uL2_dom2"/>
</dbReference>
<dbReference type="EMBL" id="NIQC01000009">
    <property type="protein sequence ID" value="OWZ84033.1"/>
    <property type="molecule type" value="Genomic_DNA"/>
</dbReference>
<dbReference type="SMART" id="SM00841">
    <property type="entry name" value="Elong-fact-P_C"/>
    <property type="match status" value="1"/>
</dbReference>
<evidence type="ECO:0000256" key="8">
    <source>
        <dbReference type="HAMAP-Rule" id="MF_00141"/>
    </source>
</evidence>
<dbReference type="GO" id="GO:0043043">
    <property type="term" value="P:peptide biosynthetic process"/>
    <property type="evidence" value="ECO:0007669"/>
    <property type="project" value="InterPro"/>
</dbReference>
<dbReference type="InterPro" id="IPR012340">
    <property type="entry name" value="NA-bd_OB-fold"/>
</dbReference>
<dbReference type="Gene3D" id="2.30.30.30">
    <property type="match status" value="1"/>
</dbReference>
<evidence type="ECO:0000256" key="9">
    <source>
        <dbReference type="NCBIfam" id="TIGR00038"/>
    </source>
</evidence>
<comment type="function">
    <text evidence="7 8">Involved in peptide bond synthesis. Stimulates efficient translation and peptide-bond synthesis on native or reconstituted 70S ribosomes in vitro. Probably functions indirectly by altering the affinity of the ribosome for aminoacyl-tRNA, thus increasing their reactivity as acceptors for peptidyl transferase.</text>
</comment>
<evidence type="ECO:0000256" key="3">
    <source>
        <dbReference type="ARBA" id="ARBA00009479"/>
    </source>
</evidence>
<dbReference type="Pfam" id="PF08207">
    <property type="entry name" value="EFP_N"/>
    <property type="match status" value="1"/>
</dbReference>
<proteinExistence type="inferred from homology"/>
<dbReference type="UniPathway" id="UPA00345"/>
<keyword evidence="6 8" id="KW-0648">Protein biosynthesis</keyword>
<dbReference type="InterPro" id="IPR013185">
    <property type="entry name" value="Transl_elong_KOW-like"/>
</dbReference>
<dbReference type="OrthoDB" id="9801844at2"/>
<dbReference type="Pfam" id="PF01132">
    <property type="entry name" value="EFP"/>
    <property type="match status" value="1"/>
</dbReference>
<dbReference type="Pfam" id="PF09285">
    <property type="entry name" value="Elong-fact-P_C"/>
    <property type="match status" value="1"/>
</dbReference>
<dbReference type="PIRSF" id="PIRSF005901">
    <property type="entry name" value="EF-P"/>
    <property type="match status" value="1"/>
</dbReference>
<feature type="domain" description="Elongation factor P C-terminal" evidence="11">
    <location>
        <begin position="129"/>
        <end position="184"/>
    </location>
</feature>
<dbReference type="CDD" id="cd04470">
    <property type="entry name" value="S1_EF-P_repeat_1"/>
    <property type="match status" value="1"/>
</dbReference>
<dbReference type="FunFam" id="2.40.50.140:FF:000009">
    <property type="entry name" value="Elongation factor P"/>
    <property type="match status" value="1"/>
</dbReference>
<evidence type="ECO:0000256" key="1">
    <source>
        <dbReference type="ARBA" id="ARBA00004496"/>
    </source>
</evidence>
<dbReference type="GO" id="GO:0005829">
    <property type="term" value="C:cytosol"/>
    <property type="evidence" value="ECO:0007669"/>
    <property type="project" value="UniProtKB-ARBA"/>
</dbReference>
<dbReference type="InterPro" id="IPR020599">
    <property type="entry name" value="Transl_elong_fac_P/YeiP"/>
</dbReference>
<dbReference type="Gene3D" id="2.40.50.140">
    <property type="entry name" value="Nucleic acid-binding proteins"/>
    <property type="match status" value="2"/>
</dbReference>
<protein>
    <recommendedName>
        <fullName evidence="8 9">Elongation factor P</fullName>
        <shortName evidence="8">EF-P</shortName>
    </recommendedName>
</protein>
<evidence type="ECO:0000256" key="10">
    <source>
        <dbReference type="RuleBase" id="RU004389"/>
    </source>
</evidence>
<name>A0A226BYE1_9FIRM</name>
<evidence type="ECO:0000256" key="7">
    <source>
        <dbReference type="ARBA" id="ARBA00025469"/>
    </source>
</evidence>
<comment type="caution">
    <text evidence="13">The sequence shown here is derived from an EMBL/GenBank/DDBJ whole genome shotgun (WGS) entry which is preliminary data.</text>
</comment>
<evidence type="ECO:0000313" key="14">
    <source>
        <dbReference type="Proteomes" id="UP000214588"/>
    </source>
</evidence>
<comment type="subcellular location">
    <subcellularLocation>
        <location evidence="1 8">Cytoplasm</location>
    </subcellularLocation>
</comment>
<dbReference type="InterPro" id="IPR011768">
    <property type="entry name" value="Transl_elongation_fac_P"/>
</dbReference>
<dbReference type="HAMAP" id="MF_00141">
    <property type="entry name" value="EF_P"/>
    <property type="match status" value="1"/>
</dbReference>
<dbReference type="CDD" id="cd05794">
    <property type="entry name" value="S1_EF-P_repeat_2"/>
    <property type="match status" value="1"/>
</dbReference>
<evidence type="ECO:0000256" key="4">
    <source>
        <dbReference type="ARBA" id="ARBA00022490"/>
    </source>
</evidence>
<keyword evidence="14" id="KW-1185">Reference proteome</keyword>
<dbReference type="SUPFAM" id="SSF50249">
    <property type="entry name" value="Nucleic acid-binding proteins"/>
    <property type="match status" value="2"/>
</dbReference>
<keyword evidence="4 8" id="KW-0963">Cytoplasm</keyword>
<dbReference type="InterPro" id="IPR015365">
    <property type="entry name" value="Elong-fact-P_C"/>
</dbReference>
<feature type="domain" description="Translation elongation factor P/YeiP central" evidence="12">
    <location>
        <begin position="67"/>
        <end position="121"/>
    </location>
</feature>
<dbReference type="InterPro" id="IPR001059">
    <property type="entry name" value="Transl_elong_P/YeiP_cen"/>
</dbReference>
<evidence type="ECO:0000256" key="2">
    <source>
        <dbReference type="ARBA" id="ARBA00004815"/>
    </source>
</evidence>
<dbReference type="GO" id="GO:0003746">
    <property type="term" value="F:translation elongation factor activity"/>
    <property type="evidence" value="ECO:0007669"/>
    <property type="project" value="UniProtKB-UniRule"/>
</dbReference>
<dbReference type="InterPro" id="IPR008991">
    <property type="entry name" value="Translation_prot_SH3-like_sf"/>
</dbReference>
<dbReference type="FunFam" id="2.40.50.140:FF:000004">
    <property type="entry name" value="Elongation factor P"/>
    <property type="match status" value="1"/>
</dbReference>
<sequence>MISSNDFKNGMTIELDGEVYTIVDFLHVKPGKGAAFVRTKLRHYKTGSISEKTFRAGEKVQRAHIEKSEMQYLYSADDMFYFMDTTSFEQYTINKEQLGDKVKYLKENMVISILFYGKEIIGIELPVFVELQVSETEPGVKGDTASGGSKPAQLETGLSVNVPFFINNGDIIKVDTRTGEYIERVKGE</sequence>
<evidence type="ECO:0000313" key="13">
    <source>
        <dbReference type="EMBL" id="OWZ84033.1"/>
    </source>
</evidence>
<gene>
    <name evidence="8 13" type="primary">efp</name>
    <name evidence="13" type="ORF">CDO51_05600</name>
</gene>
<dbReference type="Proteomes" id="UP000214588">
    <property type="component" value="Unassembled WGS sequence"/>
</dbReference>
<keyword evidence="5 8" id="KW-0251">Elongation factor</keyword>
<dbReference type="NCBIfam" id="NF001810">
    <property type="entry name" value="PRK00529.1"/>
    <property type="match status" value="1"/>
</dbReference>
<reference evidence="13 14" key="1">
    <citation type="submission" date="2017-06" db="EMBL/GenBank/DDBJ databases">
        <title>Draft Genome Sequence of Natranaerobius trueperi halophilic, alkalithermophilic bacteria from soda lakes.</title>
        <authorList>
            <person name="Zhao B."/>
        </authorList>
    </citation>
    <scope>NUCLEOTIDE SEQUENCE [LARGE SCALE GENOMIC DNA]</scope>
    <source>
        <strain evidence="13 14">DSM 18760</strain>
    </source>
</reference>
<evidence type="ECO:0000259" key="12">
    <source>
        <dbReference type="SMART" id="SM01185"/>
    </source>
</evidence>
<evidence type="ECO:0000256" key="5">
    <source>
        <dbReference type="ARBA" id="ARBA00022768"/>
    </source>
</evidence>
<dbReference type="InterPro" id="IPR013852">
    <property type="entry name" value="Transl_elong_P/YeiP_CS"/>
</dbReference>
<dbReference type="FunFam" id="2.30.30.30:FF:000003">
    <property type="entry name" value="Elongation factor P"/>
    <property type="match status" value="1"/>
</dbReference>
<dbReference type="NCBIfam" id="TIGR00038">
    <property type="entry name" value="efp"/>
    <property type="match status" value="1"/>
</dbReference>
<comment type="similarity">
    <text evidence="3 8 10">Belongs to the elongation factor P family.</text>
</comment>
<dbReference type="SUPFAM" id="SSF50104">
    <property type="entry name" value="Translation proteins SH3-like domain"/>
    <property type="match status" value="1"/>
</dbReference>